<proteinExistence type="predicted"/>
<protein>
    <submittedName>
        <fullName evidence="1">Uncharacterized protein</fullName>
    </submittedName>
</protein>
<evidence type="ECO:0000313" key="1">
    <source>
        <dbReference type="EMBL" id="KGB21946.1"/>
    </source>
</evidence>
<dbReference type="AlphaFoldDB" id="A0A094ZHC1"/>
<evidence type="ECO:0000313" key="2">
    <source>
        <dbReference type="Proteomes" id="UP000029448"/>
    </source>
</evidence>
<dbReference type="Proteomes" id="UP000029448">
    <property type="component" value="Unassembled WGS sequence"/>
</dbReference>
<dbReference type="EMBL" id="JOKM01000093">
    <property type="protein sequence ID" value="KGB21946.1"/>
    <property type="molecule type" value="Genomic_DNA"/>
</dbReference>
<name>A0A094ZHC1_9PROT</name>
<dbReference type="PATRIC" id="fig|104102.7.peg.2676"/>
<keyword evidence="2" id="KW-1185">Reference proteome</keyword>
<gene>
    <name evidence="1" type="ORF">AtDm6_2712</name>
</gene>
<organism evidence="1 2">
    <name type="scientific">Acetobacter tropicalis</name>
    <dbReference type="NCBI Taxonomy" id="104102"/>
    <lineage>
        <taxon>Bacteria</taxon>
        <taxon>Pseudomonadati</taxon>
        <taxon>Pseudomonadota</taxon>
        <taxon>Alphaproteobacteria</taxon>
        <taxon>Acetobacterales</taxon>
        <taxon>Acetobacteraceae</taxon>
        <taxon>Acetobacter</taxon>
    </lineage>
</organism>
<accession>A0A094ZHC1</accession>
<reference evidence="1 2" key="1">
    <citation type="submission" date="2014-06" db="EMBL/GenBank/DDBJ databases">
        <title>Functional and comparative genomic analyses of the Drosophila gut microbiota identify candidate symbiosis factors.</title>
        <authorList>
            <person name="Newell P.D."/>
            <person name="Chaston J.M."/>
            <person name="Douglas A.E."/>
        </authorList>
    </citation>
    <scope>NUCLEOTIDE SEQUENCE [LARGE SCALE GENOMIC DNA]</scope>
    <source>
        <strain evidence="1 2">DmCS_006</strain>
    </source>
</reference>
<sequence length="39" mass="4624">MRLKVEGANFPLMEFFLPSSEADYLHEQRRWNSLLEGLV</sequence>
<comment type="caution">
    <text evidence="1">The sequence shown here is derived from an EMBL/GenBank/DDBJ whole genome shotgun (WGS) entry which is preliminary data.</text>
</comment>